<accession>A0ABS8VM03</accession>
<evidence type="ECO:0000313" key="3">
    <source>
        <dbReference type="EMBL" id="MCE0481015.1"/>
    </source>
</evidence>
<feature type="region of interest" description="Disordered" evidence="2">
    <location>
        <begin position="314"/>
        <end position="352"/>
    </location>
</feature>
<reference evidence="3 4" key="1">
    <citation type="journal article" date="2021" name="BMC Genomics">
        <title>Datura genome reveals duplications of psychoactive alkaloid biosynthetic genes and high mutation rate following tissue culture.</title>
        <authorList>
            <person name="Rajewski A."/>
            <person name="Carter-House D."/>
            <person name="Stajich J."/>
            <person name="Litt A."/>
        </authorList>
    </citation>
    <scope>NUCLEOTIDE SEQUENCE [LARGE SCALE GENOMIC DNA]</scope>
    <source>
        <strain evidence="3">AR-01</strain>
    </source>
</reference>
<dbReference type="Proteomes" id="UP000823775">
    <property type="component" value="Unassembled WGS sequence"/>
</dbReference>
<keyword evidence="4" id="KW-1185">Reference proteome</keyword>
<protein>
    <submittedName>
        <fullName evidence="3">Uncharacterized protein</fullName>
    </submittedName>
</protein>
<comment type="caution">
    <text evidence="3">The sequence shown here is derived from an EMBL/GenBank/DDBJ whole genome shotgun (WGS) entry which is preliminary data.</text>
</comment>
<keyword evidence="1" id="KW-0175">Coiled coil</keyword>
<feature type="coiled-coil region" evidence="1">
    <location>
        <begin position="57"/>
        <end position="112"/>
    </location>
</feature>
<organism evidence="3 4">
    <name type="scientific">Datura stramonium</name>
    <name type="common">Jimsonweed</name>
    <name type="synonym">Common thornapple</name>
    <dbReference type="NCBI Taxonomy" id="4076"/>
    <lineage>
        <taxon>Eukaryota</taxon>
        <taxon>Viridiplantae</taxon>
        <taxon>Streptophyta</taxon>
        <taxon>Embryophyta</taxon>
        <taxon>Tracheophyta</taxon>
        <taxon>Spermatophyta</taxon>
        <taxon>Magnoliopsida</taxon>
        <taxon>eudicotyledons</taxon>
        <taxon>Gunneridae</taxon>
        <taxon>Pentapetalae</taxon>
        <taxon>asterids</taxon>
        <taxon>lamiids</taxon>
        <taxon>Solanales</taxon>
        <taxon>Solanaceae</taxon>
        <taxon>Solanoideae</taxon>
        <taxon>Datureae</taxon>
        <taxon>Datura</taxon>
    </lineage>
</organism>
<proteinExistence type="predicted"/>
<evidence type="ECO:0000256" key="1">
    <source>
        <dbReference type="SAM" id="Coils"/>
    </source>
</evidence>
<name>A0ABS8VM03_DATST</name>
<sequence length="352" mass="39083">MELLTNYIKGFHARYPKANRGYEYAYHGNQGQNIVQSVDTSSQESDESVPSHMESTLEEVLEKVLSTEKEIQDLHSKLLDLTTTLKSHDEIIEQLEDRMNDLASQVAAQTNETNTSLTQTITDDDIFEREIVEESTSTRARTGLASTRPMKCRQHPANGRWVAGLFQCTKGFKSSQPTIRQSAASKREPPVMICVHRCGGGLWVNYGLIMGRPLADCRSCFENRRLSHILTCPILHVGITQQCINASRIQINISPNTMEVPVEVSILVECIMDHVHINVGELIADQFKLRAKKQDKDVRADSVITLATKTVRDAPAMKRAKSTMSKTQPPPSASSTTSTAQFHPAIGPAPTP</sequence>
<gene>
    <name evidence="3" type="ORF">HAX54_038371</name>
</gene>
<evidence type="ECO:0000256" key="2">
    <source>
        <dbReference type="SAM" id="MobiDB-lite"/>
    </source>
</evidence>
<evidence type="ECO:0000313" key="4">
    <source>
        <dbReference type="Proteomes" id="UP000823775"/>
    </source>
</evidence>
<dbReference type="EMBL" id="JACEIK010005228">
    <property type="protein sequence ID" value="MCE0481015.1"/>
    <property type="molecule type" value="Genomic_DNA"/>
</dbReference>